<evidence type="ECO:0000256" key="3">
    <source>
        <dbReference type="ARBA" id="ARBA00022723"/>
    </source>
</evidence>
<reference evidence="11" key="1">
    <citation type="journal article" date="2014" name="Front. Microbiol.">
        <title>High frequency of phylogenetically diverse reductive dehalogenase-homologous genes in deep subseafloor sedimentary metagenomes.</title>
        <authorList>
            <person name="Kawai M."/>
            <person name="Futagami T."/>
            <person name="Toyoda A."/>
            <person name="Takaki Y."/>
            <person name="Nishi S."/>
            <person name="Hori S."/>
            <person name="Arai W."/>
            <person name="Tsubouchi T."/>
            <person name="Morono Y."/>
            <person name="Uchiyama I."/>
            <person name="Ito T."/>
            <person name="Fujiyama A."/>
            <person name="Inagaki F."/>
            <person name="Takami H."/>
        </authorList>
    </citation>
    <scope>NUCLEOTIDE SEQUENCE</scope>
    <source>
        <strain evidence="11">Expedition CK06-06</strain>
    </source>
</reference>
<dbReference type="PANTHER" id="PTHR42914">
    <property type="entry name" value="7-CYANO-7-DEAZAGUANINE SYNTHASE"/>
    <property type="match status" value="1"/>
</dbReference>
<evidence type="ECO:0000256" key="10">
    <source>
        <dbReference type="SAM" id="Phobius"/>
    </source>
</evidence>
<evidence type="ECO:0000256" key="8">
    <source>
        <dbReference type="ARBA" id="ARBA00039149"/>
    </source>
</evidence>
<keyword evidence="10" id="KW-0472">Membrane</keyword>
<dbReference type="Gene3D" id="3.40.50.620">
    <property type="entry name" value="HUPs"/>
    <property type="match status" value="1"/>
</dbReference>
<keyword evidence="10" id="KW-0812">Transmembrane</keyword>
<dbReference type="EMBL" id="BART01010102">
    <property type="protein sequence ID" value="GAG85135.1"/>
    <property type="molecule type" value="Genomic_DNA"/>
</dbReference>
<name>X1AQY6_9ZZZZ</name>
<keyword evidence="6" id="KW-0067">ATP-binding</keyword>
<evidence type="ECO:0000256" key="7">
    <source>
        <dbReference type="ARBA" id="ARBA00037993"/>
    </source>
</evidence>
<keyword evidence="2" id="KW-0436">Ligase</keyword>
<comment type="similarity">
    <text evidence="7">Belongs to the QueC family.</text>
</comment>
<dbReference type="PANTHER" id="PTHR42914:SF1">
    <property type="entry name" value="7-CYANO-7-DEAZAGUANINE SYNTHASE"/>
    <property type="match status" value="1"/>
</dbReference>
<proteinExistence type="inferred from homology"/>
<dbReference type="AlphaFoldDB" id="X1AQY6"/>
<comment type="catalytic activity">
    <reaction evidence="9">
        <text>7-carboxy-7-carbaguanine + NH4(+) + 2 ATP = 7-cyano-7-carbaguanine + 2 AMP + 2 diphosphate + 2 H(+)</text>
        <dbReference type="Rhea" id="RHEA:27982"/>
        <dbReference type="ChEBI" id="CHEBI:15378"/>
        <dbReference type="ChEBI" id="CHEBI:28938"/>
        <dbReference type="ChEBI" id="CHEBI:30616"/>
        <dbReference type="ChEBI" id="CHEBI:33019"/>
        <dbReference type="ChEBI" id="CHEBI:45075"/>
        <dbReference type="ChEBI" id="CHEBI:61036"/>
        <dbReference type="ChEBI" id="CHEBI:456215"/>
        <dbReference type="EC" id="6.3.4.20"/>
    </reaction>
</comment>
<evidence type="ECO:0000256" key="1">
    <source>
        <dbReference type="ARBA" id="ARBA00005061"/>
    </source>
</evidence>
<dbReference type="GO" id="GO:0016874">
    <property type="term" value="F:ligase activity"/>
    <property type="evidence" value="ECO:0007669"/>
    <property type="project" value="UniProtKB-KW"/>
</dbReference>
<evidence type="ECO:0000256" key="2">
    <source>
        <dbReference type="ARBA" id="ARBA00022598"/>
    </source>
</evidence>
<sequence length="157" mass="18340">MMLPEELTLQGFWQILWLAMVITWIVTIIGFFIVSAYFWYDGKSWLLKIENIILKCVGRLDKYLYKILDIIFWKGENNGTRNNVELYLPLSDLDIHQVMGVGQGLRVPFELTHSCYSEKMIHCGVCGGCTERRDRFKVTGISDYTTYTIDTSEFKEM</sequence>
<keyword evidence="3" id="KW-0479">Metal-binding</keyword>
<dbReference type="InterPro" id="IPR018317">
    <property type="entry name" value="QueC"/>
</dbReference>
<gene>
    <name evidence="11" type="ORF">S01H4_22135</name>
</gene>
<dbReference type="SUPFAM" id="SSF52402">
    <property type="entry name" value="Adenine nucleotide alpha hydrolases-like"/>
    <property type="match status" value="1"/>
</dbReference>
<dbReference type="GO" id="GO:0005524">
    <property type="term" value="F:ATP binding"/>
    <property type="evidence" value="ECO:0007669"/>
    <property type="project" value="UniProtKB-KW"/>
</dbReference>
<protein>
    <recommendedName>
        <fullName evidence="8">7-cyano-7-deazaguanine synthase</fullName>
        <ecNumber evidence="8">6.3.4.20</ecNumber>
    </recommendedName>
</protein>
<dbReference type="GO" id="GO:0046872">
    <property type="term" value="F:metal ion binding"/>
    <property type="evidence" value="ECO:0007669"/>
    <property type="project" value="UniProtKB-KW"/>
</dbReference>
<dbReference type="InterPro" id="IPR014729">
    <property type="entry name" value="Rossmann-like_a/b/a_fold"/>
</dbReference>
<accession>X1AQY6</accession>
<evidence type="ECO:0000256" key="6">
    <source>
        <dbReference type="ARBA" id="ARBA00022840"/>
    </source>
</evidence>
<feature type="transmembrane region" description="Helical" evidence="10">
    <location>
        <begin position="12"/>
        <end position="40"/>
    </location>
</feature>
<evidence type="ECO:0000256" key="9">
    <source>
        <dbReference type="ARBA" id="ARBA00047890"/>
    </source>
</evidence>
<keyword evidence="10" id="KW-1133">Transmembrane helix</keyword>
<comment type="caution">
    <text evidence="11">The sequence shown here is derived from an EMBL/GenBank/DDBJ whole genome shotgun (WGS) entry which is preliminary data.</text>
</comment>
<keyword evidence="5" id="KW-0862">Zinc</keyword>
<keyword evidence="4" id="KW-0547">Nucleotide-binding</keyword>
<evidence type="ECO:0000256" key="5">
    <source>
        <dbReference type="ARBA" id="ARBA00022833"/>
    </source>
</evidence>
<comment type="pathway">
    <text evidence="1">Purine metabolism; 7-cyano-7-deazaguanine biosynthesis.</text>
</comment>
<evidence type="ECO:0000256" key="4">
    <source>
        <dbReference type="ARBA" id="ARBA00022741"/>
    </source>
</evidence>
<dbReference type="Pfam" id="PF06508">
    <property type="entry name" value="QueC"/>
    <property type="match status" value="1"/>
</dbReference>
<dbReference type="EC" id="6.3.4.20" evidence="8"/>
<organism evidence="11">
    <name type="scientific">marine sediment metagenome</name>
    <dbReference type="NCBI Taxonomy" id="412755"/>
    <lineage>
        <taxon>unclassified sequences</taxon>
        <taxon>metagenomes</taxon>
        <taxon>ecological metagenomes</taxon>
    </lineage>
</organism>
<evidence type="ECO:0000313" key="11">
    <source>
        <dbReference type="EMBL" id="GAG85135.1"/>
    </source>
</evidence>